<dbReference type="EMBL" id="UINC01001512">
    <property type="protein sequence ID" value="SUZ82537.1"/>
    <property type="molecule type" value="Genomic_DNA"/>
</dbReference>
<proteinExistence type="inferred from homology"/>
<comment type="catalytic activity">
    <reaction evidence="12">
        <text>2-C-methyl-D-erythritol 4-phosphate + NADP(+) = 1-deoxy-D-xylulose 5-phosphate + NADPH + H(+)</text>
        <dbReference type="Rhea" id="RHEA:13717"/>
        <dbReference type="ChEBI" id="CHEBI:15378"/>
        <dbReference type="ChEBI" id="CHEBI:57783"/>
        <dbReference type="ChEBI" id="CHEBI:57792"/>
        <dbReference type="ChEBI" id="CHEBI:58262"/>
        <dbReference type="ChEBI" id="CHEBI:58349"/>
        <dbReference type="EC" id="1.1.1.267"/>
    </reaction>
    <physiologicalReaction direction="right-to-left" evidence="12">
        <dbReference type="Rhea" id="RHEA:13719"/>
    </physiologicalReaction>
</comment>
<evidence type="ECO:0000256" key="1">
    <source>
        <dbReference type="ARBA" id="ARBA00001936"/>
    </source>
</evidence>
<dbReference type="EC" id="1.1.1.267" evidence="6"/>
<dbReference type="UniPathway" id="UPA00056">
    <property type="reaction ID" value="UER00092"/>
</dbReference>
<dbReference type="InterPro" id="IPR013512">
    <property type="entry name" value="DXP_reductoisomerase_N"/>
</dbReference>
<dbReference type="GO" id="GO:0070402">
    <property type="term" value="F:NADPH binding"/>
    <property type="evidence" value="ECO:0007669"/>
    <property type="project" value="InterPro"/>
</dbReference>
<evidence type="ECO:0000256" key="5">
    <source>
        <dbReference type="ARBA" id="ARBA00006825"/>
    </source>
</evidence>
<dbReference type="InterPro" id="IPR013644">
    <property type="entry name" value="DXP_reductoisomerase_C"/>
</dbReference>
<protein>
    <recommendedName>
        <fullName evidence="6">1-deoxy-D-xylulose-5-phosphate reductoisomerase</fullName>
        <ecNumber evidence="6">1.1.1.267</ecNumber>
    </recommendedName>
</protein>
<evidence type="ECO:0000256" key="8">
    <source>
        <dbReference type="ARBA" id="ARBA00022857"/>
    </source>
</evidence>
<dbReference type="HAMAP" id="MF_00183">
    <property type="entry name" value="DXP_reductoisom"/>
    <property type="match status" value="1"/>
</dbReference>
<feature type="domain" description="1-deoxy-D-xylulose 5-phosphate reductoisomerase C-terminal" evidence="14">
    <location>
        <begin position="144"/>
        <end position="227"/>
    </location>
</feature>
<dbReference type="NCBIfam" id="NF009114">
    <property type="entry name" value="PRK12464.1"/>
    <property type="match status" value="1"/>
</dbReference>
<evidence type="ECO:0000259" key="15">
    <source>
        <dbReference type="Pfam" id="PF13288"/>
    </source>
</evidence>
<evidence type="ECO:0000256" key="4">
    <source>
        <dbReference type="ARBA" id="ARBA00005094"/>
    </source>
</evidence>
<dbReference type="GO" id="GO:0051484">
    <property type="term" value="P:isopentenyl diphosphate biosynthetic process, methylerythritol 4-phosphate pathway involved in terpenoid biosynthetic process"/>
    <property type="evidence" value="ECO:0007669"/>
    <property type="project" value="TreeGrafter"/>
</dbReference>
<dbReference type="InterPro" id="IPR026877">
    <property type="entry name" value="DXPR_C"/>
</dbReference>
<gene>
    <name evidence="16" type="ORF">METZ01_LOCUS35391</name>
</gene>
<comment type="cofactor">
    <cofactor evidence="1">
        <name>Mn(2+)</name>
        <dbReference type="ChEBI" id="CHEBI:29035"/>
    </cofactor>
</comment>
<dbReference type="Pfam" id="PF02670">
    <property type="entry name" value="DXP_reductoisom"/>
    <property type="match status" value="1"/>
</dbReference>
<accession>A0A381QXW2</accession>
<dbReference type="Gene3D" id="3.40.50.720">
    <property type="entry name" value="NAD(P)-binding Rossmann-like Domain"/>
    <property type="match status" value="1"/>
</dbReference>
<evidence type="ECO:0000313" key="16">
    <source>
        <dbReference type="EMBL" id="SUZ82537.1"/>
    </source>
</evidence>
<dbReference type="Pfam" id="PF08436">
    <property type="entry name" value="DXP_redisom_C"/>
    <property type="match status" value="1"/>
</dbReference>
<dbReference type="InterPro" id="IPR036169">
    <property type="entry name" value="DXPR_C_sf"/>
</dbReference>
<keyword evidence="10" id="KW-0464">Manganese</keyword>
<dbReference type="FunFam" id="3.40.50.720:FF:000045">
    <property type="entry name" value="1-deoxy-D-xylulose 5-phosphate reductoisomerase"/>
    <property type="match status" value="1"/>
</dbReference>
<evidence type="ECO:0000256" key="6">
    <source>
        <dbReference type="ARBA" id="ARBA00012366"/>
    </source>
</evidence>
<keyword evidence="8" id="KW-0521">NADP</keyword>
<dbReference type="Gene3D" id="1.10.1740.10">
    <property type="match status" value="1"/>
</dbReference>
<dbReference type="NCBIfam" id="TIGR00243">
    <property type="entry name" value="Dxr"/>
    <property type="match status" value="1"/>
</dbReference>
<evidence type="ECO:0000256" key="2">
    <source>
        <dbReference type="ARBA" id="ARBA00001941"/>
    </source>
</evidence>
<reference evidence="16" key="1">
    <citation type="submission" date="2018-05" db="EMBL/GenBank/DDBJ databases">
        <authorList>
            <person name="Lanie J.A."/>
            <person name="Ng W.-L."/>
            <person name="Kazmierczak K.M."/>
            <person name="Andrzejewski T.M."/>
            <person name="Davidsen T.M."/>
            <person name="Wayne K.J."/>
            <person name="Tettelin H."/>
            <person name="Glass J.I."/>
            <person name="Rusch D."/>
            <person name="Podicherti R."/>
            <person name="Tsui H.-C.T."/>
            <person name="Winkler M.E."/>
        </authorList>
    </citation>
    <scope>NUCLEOTIDE SEQUENCE</scope>
</reference>
<dbReference type="PANTHER" id="PTHR30525:SF0">
    <property type="entry name" value="1-DEOXY-D-XYLULOSE 5-PHOSPHATE REDUCTOISOMERASE, CHLOROPLASTIC"/>
    <property type="match status" value="1"/>
</dbReference>
<dbReference type="Pfam" id="PF13288">
    <property type="entry name" value="DXPR_C"/>
    <property type="match status" value="1"/>
</dbReference>
<dbReference type="SUPFAM" id="SSF69055">
    <property type="entry name" value="1-deoxy-D-xylulose-5-phosphate reductoisomerase, C-terminal domain"/>
    <property type="match status" value="1"/>
</dbReference>
<dbReference type="GO" id="GO:0030145">
    <property type="term" value="F:manganese ion binding"/>
    <property type="evidence" value="ECO:0007669"/>
    <property type="project" value="TreeGrafter"/>
</dbReference>
<organism evidence="16">
    <name type="scientific">marine metagenome</name>
    <dbReference type="NCBI Taxonomy" id="408172"/>
    <lineage>
        <taxon>unclassified sequences</taxon>
        <taxon>metagenomes</taxon>
        <taxon>ecological metagenomes</taxon>
    </lineage>
</organism>
<dbReference type="AlphaFoldDB" id="A0A381QXW2"/>
<keyword evidence="11" id="KW-0414">Isoprene biosynthesis</keyword>
<dbReference type="InterPro" id="IPR003821">
    <property type="entry name" value="DXP_reductoisomerase"/>
</dbReference>
<dbReference type="SUPFAM" id="SSF51735">
    <property type="entry name" value="NAD(P)-binding Rossmann-fold domains"/>
    <property type="match status" value="1"/>
</dbReference>
<keyword evidence="7" id="KW-0479">Metal-binding</keyword>
<comment type="similarity">
    <text evidence="5">Belongs to the DXR family.</text>
</comment>
<comment type="pathway">
    <text evidence="4">Isoprenoid biosynthesis; isopentenyl diphosphate biosynthesis via DXP pathway; isopentenyl diphosphate from 1-deoxy-D-xylulose 5-phosphate: step 1/6.</text>
</comment>
<feature type="domain" description="DXP reductoisomerase C-terminal" evidence="15">
    <location>
        <begin position="258"/>
        <end position="374"/>
    </location>
</feature>
<evidence type="ECO:0000259" key="14">
    <source>
        <dbReference type="Pfam" id="PF08436"/>
    </source>
</evidence>
<dbReference type="GO" id="GO:0030604">
    <property type="term" value="F:1-deoxy-D-xylulose-5-phosphate reductoisomerase activity"/>
    <property type="evidence" value="ECO:0007669"/>
    <property type="project" value="UniProtKB-EC"/>
</dbReference>
<evidence type="ECO:0000256" key="3">
    <source>
        <dbReference type="ARBA" id="ARBA00001946"/>
    </source>
</evidence>
<dbReference type="FunFam" id="1.10.1740.10:FF:000004">
    <property type="entry name" value="1-deoxy-D-xylulose 5-phosphate reductoisomerase"/>
    <property type="match status" value="1"/>
</dbReference>
<dbReference type="PANTHER" id="PTHR30525">
    <property type="entry name" value="1-DEOXY-D-XYLULOSE 5-PHOSPHATE REDUCTOISOMERASE"/>
    <property type="match status" value="1"/>
</dbReference>
<evidence type="ECO:0000256" key="10">
    <source>
        <dbReference type="ARBA" id="ARBA00023211"/>
    </source>
</evidence>
<name>A0A381QXW2_9ZZZZ</name>
<sequence length="384" mass="42357">MKKISLLGSTGSIGANVLDVIERNPEKFQIFGMSAGNNVDLFAKQIRKFKPRVVALFDTKKIPTLKERIADLDIEILSGEEGSIAVATLPEADMVVSGVMGSAGLLPAIHALKSGKNLALANKETLVIAGELVLREAKKTNSQIIPIDSEHSAIFQVLNGEKKEQIKKIILTASGGPFRTFSFDQMETVTVKDALKHPNWDMGAKITIDSSTMMNKGLEYIEAKWLFGVNTPVEIIVHAQSIIHSMIEFVDTSIMAQLGIPDMRVPIAYALTYPDRFECDLPSLDLTTMGNLTFEAPDFERFPCLRLAIDAMEIGKTMPAVLNAANEIAVQAFLEELIPYKDIAELIRMVMQNHNPSPLKELQDVLIADRWAREETTKLVAVTH</sequence>
<dbReference type="SUPFAM" id="SSF55347">
    <property type="entry name" value="Glyceraldehyde-3-phosphate dehydrogenase-like, C-terminal domain"/>
    <property type="match status" value="1"/>
</dbReference>
<evidence type="ECO:0000256" key="12">
    <source>
        <dbReference type="ARBA" id="ARBA00048543"/>
    </source>
</evidence>
<comment type="cofactor">
    <cofactor evidence="3">
        <name>Mg(2+)</name>
        <dbReference type="ChEBI" id="CHEBI:18420"/>
    </cofactor>
</comment>
<feature type="domain" description="1-deoxy-D-xylulose 5-phosphate reductoisomerase N-terminal" evidence="13">
    <location>
        <begin position="4"/>
        <end position="130"/>
    </location>
</feature>
<dbReference type="PIRSF" id="PIRSF006205">
    <property type="entry name" value="Dxp_reductismrs"/>
    <property type="match status" value="1"/>
</dbReference>
<evidence type="ECO:0000256" key="11">
    <source>
        <dbReference type="ARBA" id="ARBA00023229"/>
    </source>
</evidence>
<evidence type="ECO:0000256" key="9">
    <source>
        <dbReference type="ARBA" id="ARBA00023002"/>
    </source>
</evidence>
<evidence type="ECO:0000259" key="13">
    <source>
        <dbReference type="Pfam" id="PF02670"/>
    </source>
</evidence>
<dbReference type="InterPro" id="IPR036291">
    <property type="entry name" value="NAD(P)-bd_dom_sf"/>
</dbReference>
<keyword evidence="9" id="KW-0560">Oxidoreductase</keyword>
<evidence type="ECO:0000256" key="7">
    <source>
        <dbReference type="ARBA" id="ARBA00022723"/>
    </source>
</evidence>
<comment type="cofactor">
    <cofactor evidence="2">
        <name>Co(2+)</name>
        <dbReference type="ChEBI" id="CHEBI:48828"/>
    </cofactor>
</comment>